<evidence type="ECO:0000313" key="3">
    <source>
        <dbReference type="Proteomes" id="UP000027222"/>
    </source>
</evidence>
<name>A0A067SS58_GALM3</name>
<feature type="transmembrane region" description="Helical" evidence="1">
    <location>
        <begin position="64"/>
        <end position="82"/>
    </location>
</feature>
<feature type="transmembrane region" description="Helical" evidence="1">
    <location>
        <begin position="144"/>
        <end position="171"/>
    </location>
</feature>
<dbReference type="STRING" id="685588.A0A067SS58"/>
<dbReference type="HOGENOM" id="CLU_673629_0_0_1"/>
<keyword evidence="1" id="KW-1133">Transmembrane helix</keyword>
<evidence type="ECO:0000313" key="2">
    <source>
        <dbReference type="EMBL" id="KDR73726.1"/>
    </source>
</evidence>
<sequence>MSTSLAAPSALPILTPKEAAVGIEMQVLGNIISALAYSAVVILFCSCCWALHNPPRMLSRWMRPLLYIYLVFMFAMSTTTFIQETIYTTKVIKNDIFPTGPALVDYLTSLGEPLPLPFTIWGADGFMLWRCLVLYRGIGPVRHFILVVFLALLSLTSLGSGIAFFAVAGIWRSQFGEAGSLPFIPDSLALPVQNTKQSAVSSVIMFCTTFVNLVLALLVFLRLLYYQKYISQTLGTAHASPYMKVISPMLIVYRVAIGRSASANRPSGLTNHGAGGHIDHTTIRFDHPISTAGNVDDFLEDSTESNPVIPFDNIELKEGPKDRFTSSASEGREVGHWCHYKEKLAKPVTGIGVEEYLQEALGGTDRMQAQRKKQFWTNLSTFISCASTYQSTQMHERFPPSWKFHCLER</sequence>
<feature type="transmembrane region" description="Helical" evidence="1">
    <location>
        <begin position="114"/>
        <end position="132"/>
    </location>
</feature>
<feature type="non-terminal residue" evidence="2">
    <location>
        <position position="409"/>
    </location>
</feature>
<dbReference type="EMBL" id="KL142385">
    <property type="protein sequence ID" value="KDR73726.1"/>
    <property type="molecule type" value="Genomic_DNA"/>
</dbReference>
<keyword evidence="1" id="KW-0812">Transmembrane</keyword>
<feature type="transmembrane region" description="Helical" evidence="1">
    <location>
        <begin position="203"/>
        <end position="225"/>
    </location>
</feature>
<feature type="transmembrane region" description="Helical" evidence="1">
    <location>
        <begin position="29"/>
        <end position="52"/>
    </location>
</feature>
<protein>
    <submittedName>
        <fullName evidence="2">Uncharacterized protein</fullName>
    </submittedName>
</protein>
<dbReference type="AlphaFoldDB" id="A0A067SS58"/>
<accession>A0A067SS58</accession>
<reference evidence="3" key="1">
    <citation type="journal article" date="2014" name="Proc. Natl. Acad. Sci. U.S.A.">
        <title>Extensive sampling of basidiomycete genomes demonstrates inadequacy of the white-rot/brown-rot paradigm for wood decay fungi.</title>
        <authorList>
            <person name="Riley R."/>
            <person name="Salamov A.A."/>
            <person name="Brown D.W."/>
            <person name="Nagy L.G."/>
            <person name="Floudas D."/>
            <person name="Held B.W."/>
            <person name="Levasseur A."/>
            <person name="Lombard V."/>
            <person name="Morin E."/>
            <person name="Otillar R."/>
            <person name="Lindquist E.A."/>
            <person name="Sun H."/>
            <person name="LaButti K.M."/>
            <person name="Schmutz J."/>
            <person name="Jabbour D."/>
            <person name="Luo H."/>
            <person name="Baker S.E."/>
            <person name="Pisabarro A.G."/>
            <person name="Walton J.D."/>
            <person name="Blanchette R.A."/>
            <person name="Henrissat B."/>
            <person name="Martin F."/>
            <person name="Cullen D."/>
            <person name="Hibbett D.S."/>
            <person name="Grigoriev I.V."/>
        </authorList>
    </citation>
    <scope>NUCLEOTIDE SEQUENCE [LARGE SCALE GENOMIC DNA]</scope>
    <source>
        <strain evidence="3">CBS 339.88</strain>
    </source>
</reference>
<keyword evidence="3" id="KW-1185">Reference proteome</keyword>
<dbReference type="Proteomes" id="UP000027222">
    <property type="component" value="Unassembled WGS sequence"/>
</dbReference>
<gene>
    <name evidence="2" type="ORF">GALMADRAFT_280844</name>
</gene>
<proteinExistence type="predicted"/>
<keyword evidence="1" id="KW-0472">Membrane</keyword>
<organism evidence="2 3">
    <name type="scientific">Galerina marginata (strain CBS 339.88)</name>
    <dbReference type="NCBI Taxonomy" id="685588"/>
    <lineage>
        <taxon>Eukaryota</taxon>
        <taxon>Fungi</taxon>
        <taxon>Dikarya</taxon>
        <taxon>Basidiomycota</taxon>
        <taxon>Agaricomycotina</taxon>
        <taxon>Agaricomycetes</taxon>
        <taxon>Agaricomycetidae</taxon>
        <taxon>Agaricales</taxon>
        <taxon>Agaricineae</taxon>
        <taxon>Strophariaceae</taxon>
        <taxon>Galerina</taxon>
    </lineage>
</organism>
<dbReference type="OrthoDB" id="3267806at2759"/>
<evidence type="ECO:0000256" key="1">
    <source>
        <dbReference type="SAM" id="Phobius"/>
    </source>
</evidence>